<accession>A0AA87DQ48</accession>
<evidence type="ECO:0000256" key="3">
    <source>
        <dbReference type="RuleBase" id="RU000524"/>
    </source>
</evidence>
<evidence type="ECO:0000256" key="2">
    <source>
        <dbReference type="HAMAP-Rule" id="MF_00984"/>
    </source>
</evidence>
<dbReference type="PANTHER" id="PTHR10302:SF27">
    <property type="entry name" value="SINGLE-STRANDED DNA-BINDING PROTEIN"/>
    <property type="match status" value="1"/>
</dbReference>
<dbReference type="NCBIfam" id="TIGR00621">
    <property type="entry name" value="ssb"/>
    <property type="match status" value="1"/>
</dbReference>
<evidence type="ECO:0000256" key="1">
    <source>
        <dbReference type="ARBA" id="ARBA00023125"/>
    </source>
</evidence>
<dbReference type="SUPFAM" id="SSF50249">
    <property type="entry name" value="Nucleic acid-binding proteins"/>
    <property type="match status" value="1"/>
</dbReference>
<dbReference type="EMBL" id="ACRO01000047">
    <property type="protein sequence ID" value="EGF86065.1"/>
    <property type="molecule type" value="Genomic_DNA"/>
</dbReference>
<dbReference type="GO" id="GO:0009295">
    <property type="term" value="C:nucleoid"/>
    <property type="evidence" value="ECO:0007669"/>
    <property type="project" value="TreeGrafter"/>
</dbReference>
<dbReference type="GO" id="GO:0003697">
    <property type="term" value="F:single-stranded DNA binding"/>
    <property type="evidence" value="ECO:0007669"/>
    <property type="project" value="UniProtKB-UniRule"/>
</dbReference>
<dbReference type="Pfam" id="PF00436">
    <property type="entry name" value="SSB"/>
    <property type="match status" value="1"/>
</dbReference>
<comment type="subunit">
    <text evidence="2">Homotetramer.</text>
</comment>
<feature type="compositionally biased region" description="Low complexity" evidence="4">
    <location>
        <begin position="123"/>
        <end position="138"/>
    </location>
</feature>
<evidence type="ECO:0000313" key="6">
    <source>
        <dbReference type="Proteomes" id="UP000004773"/>
    </source>
</evidence>
<reference evidence="5 6" key="1">
    <citation type="submission" date="2011-03" db="EMBL/GenBank/DDBJ databases">
        <title>The Genome Sequence of Gemella haemolysans M341.</title>
        <authorList>
            <consortium name="The Broad Institute Genome Sequencing Platform"/>
            <consortium name="The Broad Institute Genome Sequencing Center for Infectious Disease"/>
            <person name="Earl A."/>
            <person name="Ward D."/>
            <person name="Feldgarden M."/>
            <person name="Gevers D."/>
            <person name="Sibley C.D."/>
            <person name="Field T.R."/>
            <person name="Grinwis M."/>
            <person name="Eshaghurshan C.S."/>
            <person name="Surette M.G."/>
            <person name="Young S.K."/>
            <person name="Zeng Q."/>
            <person name="Gargeya S."/>
            <person name="Fitzgerald M."/>
            <person name="Haas B."/>
            <person name="Abouelleil A."/>
            <person name="Alvarado L."/>
            <person name="Arachchi H.M."/>
            <person name="Berlin A."/>
            <person name="Brown A."/>
            <person name="Chapman S.B."/>
            <person name="Chen Z."/>
            <person name="Dunbar C."/>
            <person name="Freedman E."/>
            <person name="Gearin G."/>
            <person name="Gellesch M."/>
            <person name="Goldberg J."/>
            <person name="Griggs A."/>
            <person name="Gujja S."/>
            <person name="Heilman E.R."/>
            <person name="Heiman D."/>
            <person name="Howarth C."/>
            <person name="Larson L."/>
            <person name="Lui A."/>
            <person name="MacDonald P.J.P."/>
            <person name="Mehta T."/>
            <person name="Montmayeur A."/>
            <person name="Murphy C."/>
            <person name="Neiman D."/>
            <person name="Pearson M."/>
            <person name="Priest M."/>
            <person name="Roberts A."/>
            <person name="Saif S."/>
            <person name="Shea T."/>
            <person name="Shenoy N."/>
            <person name="Sisk P."/>
            <person name="Stolte C."/>
            <person name="Sykes S."/>
            <person name="White J."/>
            <person name="Yandava C."/>
            <person name="Wortman J."/>
            <person name="Nusbaum C."/>
            <person name="Birren B."/>
        </authorList>
    </citation>
    <scope>NUCLEOTIDE SEQUENCE [LARGE SCALE GENOMIC DNA]</scope>
    <source>
        <strain evidence="5 6">M341</strain>
    </source>
</reference>
<evidence type="ECO:0000256" key="4">
    <source>
        <dbReference type="SAM" id="MobiDB-lite"/>
    </source>
</evidence>
<dbReference type="AlphaFoldDB" id="A0AA87DQ48"/>
<dbReference type="PANTHER" id="PTHR10302">
    <property type="entry name" value="SINGLE-STRANDED DNA-BINDING PROTEIN"/>
    <property type="match status" value="1"/>
</dbReference>
<dbReference type="CDD" id="cd04496">
    <property type="entry name" value="SSB_OBF"/>
    <property type="match status" value="1"/>
</dbReference>
<name>A0AA87DQ48_9BACL</name>
<comment type="caution">
    <text evidence="5">The sequence shown here is derived from an EMBL/GenBank/DDBJ whole genome shotgun (WGS) entry which is preliminary data.</text>
</comment>
<organism evidence="5 6">
    <name type="scientific">Gemella haemolysans M341</name>
    <dbReference type="NCBI Taxonomy" id="562981"/>
    <lineage>
        <taxon>Bacteria</taxon>
        <taxon>Bacillati</taxon>
        <taxon>Bacillota</taxon>
        <taxon>Bacilli</taxon>
        <taxon>Bacillales</taxon>
        <taxon>Gemellaceae</taxon>
        <taxon>Gemella</taxon>
    </lineage>
</organism>
<dbReference type="Gene3D" id="2.40.50.140">
    <property type="entry name" value="Nucleic acid-binding proteins"/>
    <property type="match status" value="1"/>
</dbReference>
<keyword evidence="1 2" id="KW-0238">DNA-binding</keyword>
<gene>
    <name evidence="5" type="ORF">HMPREF0428_01867</name>
</gene>
<proteinExistence type="inferred from homology"/>
<dbReference type="RefSeq" id="WP_003148048.1">
    <property type="nucleotide sequence ID" value="NZ_GL883586.1"/>
</dbReference>
<protein>
    <recommendedName>
        <fullName evidence="2 3">Single-stranded DNA-binding protein</fullName>
        <shortName evidence="2">SSB</shortName>
    </recommendedName>
</protein>
<evidence type="ECO:0000313" key="5">
    <source>
        <dbReference type="EMBL" id="EGF86065.1"/>
    </source>
</evidence>
<dbReference type="InterPro" id="IPR011344">
    <property type="entry name" value="ssDNA-bd"/>
</dbReference>
<dbReference type="GO" id="GO:0006260">
    <property type="term" value="P:DNA replication"/>
    <property type="evidence" value="ECO:0007669"/>
    <property type="project" value="InterPro"/>
</dbReference>
<feature type="compositionally biased region" description="Polar residues" evidence="4">
    <location>
        <begin position="105"/>
        <end position="122"/>
    </location>
</feature>
<dbReference type="HAMAP" id="MF_00984">
    <property type="entry name" value="SSB"/>
    <property type="match status" value="1"/>
</dbReference>
<feature type="region of interest" description="Disordered" evidence="4">
    <location>
        <begin position="105"/>
        <end position="138"/>
    </location>
</feature>
<sequence>MVNRVVLVGRLTKDPELRYSSSNVPMLYFSVAVNRTFTDQNGQRQADFINCVAFRKQAENMARFLGRGSQVSVEGRIQTRNYQGKDGNTVYVTEVVAESVQFLESKNSSHSRQNNGFDSMSFNQPQSQPAYNNNNQNYYNNNTNQNFGQANSAMQDFINDSSSFSDFGENFPSNLDDDFMQDVVNPFKED</sequence>
<dbReference type="Proteomes" id="UP000004773">
    <property type="component" value="Unassembled WGS sequence"/>
</dbReference>
<dbReference type="PROSITE" id="PS50935">
    <property type="entry name" value="SSB"/>
    <property type="match status" value="1"/>
</dbReference>
<comment type="caution">
    <text evidence="2">Lacks conserved residue(s) required for the propagation of feature annotation.</text>
</comment>
<dbReference type="InterPro" id="IPR000424">
    <property type="entry name" value="Primosome_PriB/ssb"/>
</dbReference>
<dbReference type="InterPro" id="IPR012340">
    <property type="entry name" value="NA-bd_OB-fold"/>
</dbReference>